<evidence type="ECO:0000313" key="2">
    <source>
        <dbReference type="Proteomes" id="UP000265520"/>
    </source>
</evidence>
<comment type="caution">
    <text evidence="1">The sequence shown here is derived from an EMBL/GenBank/DDBJ whole genome shotgun (WGS) entry which is preliminary data.</text>
</comment>
<dbReference type="EMBL" id="LXQA010841611">
    <property type="protein sequence ID" value="MCI73580.1"/>
    <property type="molecule type" value="Genomic_DNA"/>
</dbReference>
<proteinExistence type="predicted"/>
<dbReference type="AlphaFoldDB" id="A0A392UMK6"/>
<name>A0A392UMK6_9FABA</name>
<dbReference type="Proteomes" id="UP000265520">
    <property type="component" value="Unassembled WGS sequence"/>
</dbReference>
<keyword evidence="2" id="KW-1185">Reference proteome</keyword>
<protein>
    <submittedName>
        <fullName evidence="1">Uncharacterized protein</fullName>
    </submittedName>
</protein>
<accession>A0A392UMK6</accession>
<reference evidence="1 2" key="1">
    <citation type="journal article" date="2018" name="Front. Plant Sci.">
        <title>Red Clover (Trifolium pratense) and Zigzag Clover (T. medium) - A Picture of Genomic Similarities and Differences.</title>
        <authorList>
            <person name="Dluhosova J."/>
            <person name="Istvanek J."/>
            <person name="Nedelnik J."/>
            <person name="Repkova J."/>
        </authorList>
    </citation>
    <scope>NUCLEOTIDE SEQUENCE [LARGE SCALE GENOMIC DNA]</scope>
    <source>
        <strain evidence="2">cv. 10/8</strain>
        <tissue evidence="1">Leaf</tissue>
    </source>
</reference>
<sequence length="22" mass="2361">DHGWKNECTDCGSVGYVGGYRG</sequence>
<feature type="non-terminal residue" evidence="1">
    <location>
        <position position="1"/>
    </location>
</feature>
<evidence type="ECO:0000313" key="1">
    <source>
        <dbReference type="EMBL" id="MCI73580.1"/>
    </source>
</evidence>
<organism evidence="1 2">
    <name type="scientific">Trifolium medium</name>
    <dbReference type="NCBI Taxonomy" id="97028"/>
    <lineage>
        <taxon>Eukaryota</taxon>
        <taxon>Viridiplantae</taxon>
        <taxon>Streptophyta</taxon>
        <taxon>Embryophyta</taxon>
        <taxon>Tracheophyta</taxon>
        <taxon>Spermatophyta</taxon>
        <taxon>Magnoliopsida</taxon>
        <taxon>eudicotyledons</taxon>
        <taxon>Gunneridae</taxon>
        <taxon>Pentapetalae</taxon>
        <taxon>rosids</taxon>
        <taxon>fabids</taxon>
        <taxon>Fabales</taxon>
        <taxon>Fabaceae</taxon>
        <taxon>Papilionoideae</taxon>
        <taxon>50 kb inversion clade</taxon>
        <taxon>NPAAA clade</taxon>
        <taxon>Hologalegina</taxon>
        <taxon>IRL clade</taxon>
        <taxon>Trifolieae</taxon>
        <taxon>Trifolium</taxon>
    </lineage>
</organism>